<feature type="binding site" evidence="3">
    <location>
        <position position="360"/>
    </location>
    <ligand>
        <name>Mn(2+)</name>
        <dbReference type="ChEBI" id="CHEBI:29035"/>
        <label>2</label>
    </ligand>
</feature>
<feature type="binding site" evidence="3">
    <location>
        <position position="104"/>
    </location>
    <ligand>
        <name>Mn(2+)</name>
        <dbReference type="ChEBI" id="CHEBI:29035"/>
        <label>2</label>
    </ligand>
</feature>
<feature type="domain" description="Peptidase M20 dimerisation" evidence="4">
    <location>
        <begin position="187"/>
        <end position="279"/>
    </location>
</feature>
<keyword evidence="3" id="KW-0464">Manganese</keyword>
<evidence type="ECO:0000313" key="6">
    <source>
        <dbReference type="Proteomes" id="UP000235748"/>
    </source>
</evidence>
<keyword evidence="2 5" id="KW-0378">Hydrolase</keyword>
<dbReference type="GO" id="GO:0046872">
    <property type="term" value="F:metal ion binding"/>
    <property type="evidence" value="ECO:0007669"/>
    <property type="project" value="UniProtKB-KW"/>
</dbReference>
<dbReference type="InterPro" id="IPR002933">
    <property type="entry name" value="Peptidase_M20"/>
</dbReference>
<comment type="caution">
    <text evidence="5">The sequence shown here is derived from an EMBL/GenBank/DDBJ whole genome shotgun (WGS) entry which is preliminary data.</text>
</comment>
<feature type="binding site" evidence="3">
    <location>
        <position position="138"/>
    </location>
    <ligand>
        <name>Mn(2+)</name>
        <dbReference type="ChEBI" id="CHEBI:29035"/>
        <label>2</label>
    </ligand>
</feature>
<evidence type="ECO:0000256" key="1">
    <source>
        <dbReference type="ARBA" id="ARBA00006153"/>
    </source>
</evidence>
<proteinExistence type="inferred from homology"/>
<dbReference type="NCBIfam" id="TIGR01891">
    <property type="entry name" value="amidohydrolases"/>
    <property type="match status" value="1"/>
</dbReference>
<organism evidence="5 6">
    <name type="scientific">Staphylococcus pettenkoferi</name>
    <dbReference type="NCBI Taxonomy" id="170573"/>
    <lineage>
        <taxon>Bacteria</taxon>
        <taxon>Bacillati</taxon>
        <taxon>Bacillota</taxon>
        <taxon>Bacilli</taxon>
        <taxon>Bacillales</taxon>
        <taxon>Staphylococcaceae</taxon>
        <taxon>Staphylococcus</taxon>
    </lineage>
</organism>
<reference evidence="5 6" key="1">
    <citation type="submission" date="2017-09" db="EMBL/GenBank/DDBJ databases">
        <title>Bacterial strain isolated from the female urinary microbiota.</title>
        <authorList>
            <person name="Thomas-White K."/>
            <person name="Kumar N."/>
            <person name="Forster S."/>
            <person name="Putonti C."/>
            <person name="Lawley T."/>
            <person name="Wolfe A.J."/>
        </authorList>
    </citation>
    <scope>NUCLEOTIDE SEQUENCE [LARGE SCALE GENOMIC DNA]</scope>
    <source>
        <strain evidence="5 6">UMB0834</strain>
    </source>
</reference>
<dbReference type="Proteomes" id="UP000235748">
    <property type="component" value="Unassembled WGS sequence"/>
</dbReference>
<dbReference type="EMBL" id="PNGG01000001">
    <property type="protein sequence ID" value="PMC20770.1"/>
    <property type="molecule type" value="Genomic_DNA"/>
</dbReference>
<dbReference type="Pfam" id="PF07687">
    <property type="entry name" value="M20_dimer"/>
    <property type="match status" value="1"/>
</dbReference>
<dbReference type="SUPFAM" id="SSF53187">
    <property type="entry name" value="Zn-dependent exopeptidases"/>
    <property type="match status" value="1"/>
</dbReference>
<dbReference type="InterPro" id="IPR017439">
    <property type="entry name" value="Amidohydrolase"/>
</dbReference>
<name>A0A2N6QM48_9STAP</name>
<dbReference type="SUPFAM" id="SSF55031">
    <property type="entry name" value="Bacterial exopeptidase dimerisation domain"/>
    <property type="match status" value="1"/>
</dbReference>
<dbReference type="FunFam" id="3.30.70.360:FF:000014">
    <property type="entry name" value="N-acyl-L-amino acid amidohydrolase"/>
    <property type="match status" value="1"/>
</dbReference>
<dbReference type="GO" id="GO:0016787">
    <property type="term" value="F:hydrolase activity"/>
    <property type="evidence" value="ECO:0007669"/>
    <property type="project" value="UniProtKB-KW"/>
</dbReference>
<feature type="binding site" evidence="3">
    <location>
        <position position="102"/>
    </location>
    <ligand>
        <name>Mn(2+)</name>
        <dbReference type="ChEBI" id="CHEBI:29035"/>
        <label>2</label>
    </ligand>
</feature>
<sequence length="393" mass="44119">MTDWFKLARDYEATMIQTRRYLHQYPELSFEEYHTHDYILSKLHDLSCEVQQPVGRNGIVATFRGHGDGPTIALRADFDALPIEEARESHYQSRNSGVSHACGHDGHTAILLSLAEILEAHRDQLNGNVVLIFQHGEELMPGGAQEMTEAGCLEGIDRIYGNHLWSGYPTGTIYSRSGAMMASPDEFNIAIHGRGGHGAKPHETIDPVVVMAEFILSAQKIVTRTIDPVKHAVISFGMVQAGSADNVIPDSAYCRGTVRVFDTDIQAHIKYKMEKLLQGLAVANDITYDFEYIRGYLPVDNDHECYETIKHAAQDLNLIYHDSDLMMIGEDFSYYQTVKPGGFFLTGCGNEQKDTMHPHHSPYFDIDEAALKYTLSTFLKILDLENVFENEEA</sequence>
<evidence type="ECO:0000256" key="2">
    <source>
        <dbReference type="ARBA" id="ARBA00022801"/>
    </source>
</evidence>
<dbReference type="Pfam" id="PF01546">
    <property type="entry name" value="Peptidase_M20"/>
    <property type="match status" value="1"/>
</dbReference>
<keyword evidence="3" id="KW-0479">Metal-binding</keyword>
<accession>A0A2N6QM48</accession>
<dbReference type="InterPro" id="IPR036264">
    <property type="entry name" value="Bact_exopeptidase_dim_dom"/>
</dbReference>
<comment type="similarity">
    <text evidence="1">Belongs to the peptidase M20 family.</text>
</comment>
<dbReference type="Gene3D" id="3.40.630.10">
    <property type="entry name" value="Zn peptidases"/>
    <property type="match status" value="1"/>
</dbReference>
<dbReference type="Gene3D" id="3.30.70.360">
    <property type="match status" value="1"/>
</dbReference>
<evidence type="ECO:0000256" key="3">
    <source>
        <dbReference type="PIRSR" id="PIRSR005962-1"/>
    </source>
</evidence>
<dbReference type="PIRSF" id="PIRSF005962">
    <property type="entry name" value="Pept_M20D_amidohydro"/>
    <property type="match status" value="1"/>
</dbReference>
<dbReference type="AlphaFoldDB" id="A0A2N6QM48"/>
<dbReference type="PANTHER" id="PTHR11014">
    <property type="entry name" value="PEPTIDASE M20 FAMILY MEMBER"/>
    <property type="match status" value="1"/>
</dbReference>
<protein>
    <submittedName>
        <fullName evidence="5">Amidohydrolase</fullName>
    </submittedName>
</protein>
<dbReference type="PANTHER" id="PTHR11014:SF63">
    <property type="entry name" value="METALLOPEPTIDASE, PUTATIVE (AFU_ORTHOLOGUE AFUA_6G09600)-RELATED"/>
    <property type="match status" value="1"/>
</dbReference>
<dbReference type="InterPro" id="IPR011650">
    <property type="entry name" value="Peptidase_M20_dimer"/>
</dbReference>
<dbReference type="RefSeq" id="WP_070503390.1">
    <property type="nucleotide sequence ID" value="NZ_JAASJD010000002.1"/>
</dbReference>
<evidence type="ECO:0000313" key="5">
    <source>
        <dbReference type="EMBL" id="PMC20770.1"/>
    </source>
</evidence>
<comment type="cofactor">
    <cofactor evidence="3">
        <name>Mn(2+)</name>
        <dbReference type="ChEBI" id="CHEBI:29035"/>
    </cofactor>
    <text evidence="3">The Mn(2+) ion enhances activity.</text>
</comment>
<gene>
    <name evidence="5" type="ORF">CJ235_03575</name>
</gene>
<evidence type="ECO:0000259" key="4">
    <source>
        <dbReference type="Pfam" id="PF07687"/>
    </source>
</evidence>
<feature type="binding site" evidence="3">
    <location>
        <position position="163"/>
    </location>
    <ligand>
        <name>Mn(2+)</name>
        <dbReference type="ChEBI" id="CHEBI:29035"/>
        <label>2</label>
    </ligand>
</feature>